<name>A0A4Y1Z8B0_9BACL</name>
<dbReference type="Proteomes" id="UP000319716">
    <property type="component" value="Unassembled WGS sequence"/>
</dbReference>
<comment type="caution">
    <text evidence="1">The sequence shown here is derived from an EMBL/GenBank/DDBJ whole genome shotgun (WGS) entry which is preliminary data.</text>
</comment>
<protein>
    <submittedName>
        <fullName evidence="1">Uncharacterized protein</fullName>
    </submittedName>
</protein>
<accession>A0A4Y1Z8B0</accession>
<dbReference type="AlphaFoldDB" id="A0A4Y1Z8B0"/>
<evidence type="ECO:0000313" key="2">
    <source>
        <dbReference type="Proteomes" id="UP000319716"/>
    </source>
</evidence>
<dbReference type="EMBL" id="BEXB01000004">
    <property type="protein sequence ID" value="GAY75220.1"/>
    <property type="molecule type" value="Genomic_DNA"/>
</dbReference>
<gene>
    <name evidence="1" type="ORF">NBRC111894_774</name>
</gene>
<sequence length="72" mass="8194">MHRSVFCWLDIERDFKESHSDEGNNKAPGDVLPPVLLLHALVISLYFVPPIFPIQSSLDRPFQLKDSADAYP</sequence>
<organism evidence="1 2">
    <name type="scientific">Sporolactobacillus inulinus</name>
    <dbReference type="NCBI Taxonomy" id="2078"/>
    <lineage>
        <taxon>Bacteria</taxon>
        <taxon>Bacillati</taxon>
        <taxon>Bacillota</taxon>
        <taxon>Bacilli</taxon>
        <taxon>Bacillales</taxon>
        <taxon>Sporolactobacillaceae</taxon>
        <taxon>Sporolactobacillus</taxon>
    </lineage>
</organism>
<proteinExistence type="predicted"/>
<reference evidence="1 2" key="1">
    <citation type="submission" date="2017-11" db="EMBL/GenBank/DDBJ databases">
        <title>Draft Genome Sequence of Sporolactobacillus inulinus NBRC 111894 Isolated from Koso, a Japanese Sugar-Vegetable Fermented Beverage.</title>
        <authorList>
            <person name="Chiou T.Y."/>
            <person name="Oshima K."/>
            <person name="Suda W."/>
            <person name="Hattori M."/>
            <person name="Takahashi T."/>
        </authorList>
    </citation>
    <scope>NUCLEOTIDE SEQUENCE [LARGE SCALE GENOMIC DNA]</scope>
    <source>
        <strain evidence="1 2">NBRC111894</strain>
    </source>
</reference>
<evidence type="ECO:0000313" key="1">
    <source>
        <dbReference type="EMBL" id="GAY75220.1"/>
    </source>
</evidence>